<sequence length="134" mass="15177">MRESILPASPIPIEDGEEACPGIEPPVTGAFAGIKPTYEQLLARVEELERENRALKKYKSQQKKLEQELSDTLTKVLAGYLPICARCKRIREENGVWKQLETYIQAHSEVVFSHSLCPACAKSFYPEFLPPEEE</sequence>
<dbReference type="EMBL" id="CP001322">
    <property type="protein sequence ID" value="ACL02737.1"/>
    <property type="molecule type" value="Genomic_DNA"/>
</dbReference>
<dbReference type="eggNOG" id="COG4191">
    <property type="taxonomic scope" value="Bacteria"/>
</dbReference>
<gene>
    <name evidence="2" type="ordered locus">Dalk_1034</name>
</gene>
<keyword evidence="1" id="KW-0175">Coiled coil</keyword>
<dbReference type="KEGG" id="dal:Dalk_1034"/>
<dbReference type="AlphaFoldDB" id="B8FK62"/>
<evidence type="ECO:0000313" key="3">
    <source>
        <dbReference type="Proteomes" id="UP000000739"/>
    </source>
</evidence>
<accession>B8FK62</accession>
<name>B8FK62_DESAL</name>
<reference evidence="2 3" key="1">
    <citation type="journal article" date="2012" name="Environ. Microbiol.">
        <title>The genome sequence of Desulfatibacillum alkenivorans AK-01: a blueprint for anaerobic alkane oxidation.</title>
        <authorList>
            <person name="Callaghan A.V."/>
            <person name="Morris B.E."/>
            <person name="Pereira I.A."/>
            <person name="McInerney M.J."/>
            <person name="Austin R.N."/>
            <person name="Groves J.T."/>
            <person name="Kukor J.J."/>
            <person name="Suflita J.M."/>
            <person name="Young L.Y."/>
            <person name="Zylstra G.J."/>
            <person name="Wawrik B."/>
        </authorList>
    </citation>
    <scope>NUCLEOTIDE SEQUENCE [LARGE SCALE GENOMIC DNA]</scope>
    <source>
        <strain evidence="2 3">AK-01</strain>
    </source>
</reference>
<dbReference type="Proteomes" id="UP000000739">
    <property type="component" value="Chromosome"/>
</dbReference>
<dbReference type="RefSeq" id="WP_012610175.1">
    <property type="nucleotide sequence ID" value="NC_011768.1"/>
</dbReference>
<keyword evidence="3" id="KW-1185">Reference proteome</keyword>
<feature type="coiled-coil region" evidence="1">
    <location>
        <begin position="38"/>
        <end position="75"/>
    </location>
</feature>
<evidence type="ECO:0000313" key="2">
    <source>
        <dbReference type="EMBL" id="ACL02737.1"/>
    </source>
</evidence>
<evidence type="ECO:0000256" key="1">
    <source>
        <dbReference type="SAM" id="Coils"/>
    </source>
</evidence>
<proteinExistence type="predicted"/>
<organism evidence="2 3">
    <name type="scientific">Desulfatibacillum aliphaticivorans</name>
    <dbReference type="NCBI Taxonomy" id="218208"/>
    <lineage>
        <taxon>Bacteria</taxon>
        <taxon>Pseudomonadati</taxon>
        <taxon>Thermodesulfobacteriota</taxon>
        <taxon>Desulfobacteria</taxon>
        <taxon>Desulfobacterales</taxon>
        <taxon>Desulfatibacillaceae</taxon>
        <taxon>Desulfatibacillum</taxon>
    </lineage>
</organism>
<dbReference type="HOGENOM" id="CLU_1892800_0_0_7"/>
<protein>
    <submittedName>
        <fullName evidence="2">Uncharacterized protein</fullName>
    </submittedName>
</protein>